<organism evidence="22 23">
    <name type="scientific">Candidatus Polarisedimenticola svalbardensis</name>
    <dbReference type="NCBI Taxonomy" id="2886004"/>
    <lineage>
        <taxon>Bacteria</taxon>
        <taxon>Pseudomonadati</taxon>
        <taxon>Acidobacteriota</taxon>
        <taxon>Candidatus Polarisedimenticolia</taxon>
        <taxon>Candidatus Polarisedimenticolales</taxon>
        <taxon>Candidatus Polarisedimenticolaceae</taxon>
        <taxon>Candidatus Polarisedimenticola</taxon>
    </lineage>
</organism>
<keyword evidence="6 18" id="KW-0548">Nucleotidyltransferase</keyword>
<dbReference type="Pfam" id="PF25087">
    <property type="entry name" value="GMPPB_C"/>
    <property type="match status" value="1"/>
</dbReference>
<dbReference type="GO" id="GO:0009245">
    <property type="term" value="P:lipid A biosynthetic process"/>
    <property type="evidence" value="ECO:0007669"/>
    <property type="project" value="UniProtKB-UniRule"/>
</dbReference>
<feature type="binding site" evidence="18">
    <location>
        <position position="78"/>
    </location>
    <ligand>
        <name>UDP-N-acetyl-alpha-D-glucosamine</name>
        <dbReference type="ChEBI" id="CHEBI:57705"/>
    </ligand>
</feature>
<feature type="compositionally biased region" description="Basic residues" evidence="19">
    <location>
        <begin position="458"/>
        <end position="467"/>
    </location>
</feature>
<dbReference type="PROSITE" id="PS00101">
    <property type="entry name" value="HEXAPEP_TRANSFERASES"/>
    <property type="match status" value="1"/>
</dbReference>
<dbReference type="CDD" id="cd03353">
    <property type="entry name" value="LbH_GlmU_C"/>
    <property type="match status" value="1"/>
</dbReference>
<dbReference type="InterPro" id="IPR029044">
    <property type="entry name" value="Nucleotide-diphossugar_trans"/>
</dbReference>
<keyword evidence="8 18" id="KW-0677">Repeat</keyword>
<comment type="caution">
    <text evidence="18">Lacks conserved residue(s) required for the propagation of feature annotation.</text>
</comment>
<dbReference type="Gene3D" id="2.160.10.10">
    <property type="entry name" value="Hexapeptide repeat proteins"/>
    <property type="match status" value="1"/>
</dbReference>
<dbReference type="GO" id="GO:0005737">
    <property type="term" value="C:cytoplasm"/>
    <property type="evidence" value="ECO:0007669"/>
    <property type="project" value="UniProtKB-SubCell"/>
</dbReference>
<comment type="cofactor">
    <cofactor evidence="18">
        <name>Mg(2+)</name>
        <dbReference type="ChEBI" id="CHEBI:18420"/>
    </cofactor>
    <text evidence="18">Binds 1 Mg(2+) ion per subunit.</text>
</comment>
<dbReference type="UniPathway" id="UPA00973"/>
<dbReference type="InterPro" id="IPR005882">
    <property type="entry name" value="Bifunctional_GlmU"/>
</dbReference>
<comment type="catalytic activity">
    <reaction evidence="15 18">
        <text>alpha-D-glucosamine 1-phosphate + acetyl-CoA = N-acetyl-alpha-D-glucosamine 1-phosphate + CoA + H(+)</text>
        <dbReference type="Rhea" id="RHEA:13725"/>
        <dbReference type="ChEBI" id="CHEBI:15378"/>
        <dbReference type="ChEBI" id="CHEBI:57287"/>
        <dbReference type="ChEBI" id="CHEBI:57288"/>
        <dbReference type="ChEBI" id="CHEBI:57776"/>
        <dbReference type="ChEBI" id="CHEBI:58516"/>
        <dbReference type="EC" id="2.3.1.157"/>
    </reaction>
</comment>
<dbReference type="NCBIfam" id="TIGR01173">
    <property type="entry name" value="glmU"/>
    <property type="match status" value="1"/>
</dbReference>
<keyword evidence="9 18" id="KW-0460">Magnesium</keyword>
<keyword evidence="7 18" id="KW-0479">Metal-binding</keyword>
<comment type="pathway">
    <text evidence="18">Nucleotide-sugar biosynthesis; UDP-N-acetyl-alpha-D-glucosamine biosynthesis; UDP-N-acetyl-alpha-D-glucosamine from N-acetyl-alpha-D-glucosamine 1-phosphate: step 1/1.</text>
</comment>
<feature type="active site" description="Proton acceptor" evidence="18">
    <location>
        <position position="370"/>
    </location>
</feature>
<keyword evidence="5 18" id="KW-0808">Transferase</keyword>
<feature type="binding site" evidence="18">
    <location>
        <position position="176"/>
    </location>
    <ligand>
        <name>UDP-N-acetyl-alpha-D-glucosamine</name>
        <dbReference type="ChEBI" id="CHEBI:57705"/>
    </ligand>
</feature>
<comment type="pathway">
    <text evidence="18">Nucleotide-sugar biosynthesis; UDP-N-acetyl-alpha-D-glucosamine biosynthesis; N-acetyl-alpha-D-glucosamine 1-phosphate from alpha-D-glucosamine 6-phosphate (route II): step 2/2.</text>
</comment>
<feature type="binding site" evidence="18">
    <location>
        <position position="109"/>
    </location>
    <ligand>
        <name>Mg(2+)</name>
        <dbReference type="ChEBI" id="CHEBI:18420"/>
    </ligand>
</feature>
<feature type="region of interest" description="Pyrophosphorylase" evidence="18">
    <location>
        <begin position="1"/>
        <end position="236"/>
    </location>
</feature>
<dbReference type="GO" id="GO:0019134">
    <property type="term" value="F:glucosamine-1-phosphate N-acetyltransferase activity"/>
    <property type="evidence" value="ECO:0007669"/>
    <property type="project" value="UniProtKB-UniRule"/>
</dbReference>
<dbReference type="Gene3D" id="3.90.550.10">
    <property type="entry name" value="Spore Coat Polysaccharide Biosynthesis Protein SpsA, Chain A"/>
    <property type="match status" value="1"/>
</dbReference>
<evidence type="ECO:0000256" key="11">
    <source>
        <dbReference type="ARBA" id="ARBA00022984"/>
    </source>
</evidence>
<evidence type="ECO:0000259" key="21">
    <source>
        <dbReference type="Pfam" id="PF25087"/>
    </source>
</evidence>
<dbReference type="InterPro" id="IPR018357">
    <property type="entry name" value="Hexapep_transf_CS"/>
</dbReference>
<evidence type="ECO:0000259" key="20">
    <source>
        <dbReference type="Pfam" id="PF12804"/>
    </source>
</evidence>
<feature type="binding site" evidence="18">
    <location>
        <position position="27"/>
    </location>
    <ligand>
        <name>UDP-N-acetyl-alpha-D-glucosamine</name>
        <dbReference type="ChEBI" id="CHEBI:57705"/>
    </ligand>
</feature>
<evidence type="ECO:0000256" key="16">
    <source>
        <dbReference type="ARBA" id="ARBA00048493"/>
    </source>
</evidence>
<dbReference type="GO" id="GO:0000902">
    <property type="term" value="P:cell morphogenesis"/>
    <property type="evidence" value="ECO:0007669"/>
    <property type="project" value="UniProtKB-UniRule"/>
</dbReference>
<dbReference type="InterPro" id="IPR056729">
    <property type="entry name" value="GMPPB_C"/>
</dbReference>
<evidence type="ECO:0000256" key="13">
    <source>
        <dbReference type="ARBA" id="ARBA00023315"/>
    </source>
</evidence>
<dbReference type="EC" id="2.3.1.157" evidence="18"/>
<dbReference type="EMBL" id="JACXWD010000033">
    <property type="protein sequence ID" value="MBD3868488.1"/>
    <property type="molecule type" value="Genomic_DNA"/>
</dbReference>
<comment type="catalytic activity">
    <reaction evidence="16 18">
        <text>N-acetyl-alpha-D-glucosamine 1-phosphate + UTP + H(+) = UDP-N-acetyl-alpha-D-glucosamine + diphosphate</text>
        <dbReference type="Rhea" id="RHEA:13509"/>
        <dbReference type="ChEBI" id="CHEBI:15378"/>
        <dbReference type="ChEBI" id="CHEBI:33019"/>
        <dbReference type="ChEBI" id="CHEBI:46398"/>
        <dbReference type="ChEBI" id="CHEBI:57705"/>
        <dbReference type="ChEBI" id="CHEBI:57776"/>
        <dbReference type="EC" id="2.7.7.23"/>
    </reaction>
</comment>
<evidence type="ECO:0000256" key="12">
    <source>
        <dbReference type="ARBA" id="ARBA00023268"/>
    </source>
</evidence>
<dbReference type="GO" id="GO:0006048">
    <property type="term" value="P:UDP-N-acetylglucosamine biosynthetic process"/>
    <property type="evidence" value="ECO:0007669"/>
    <property type="project" value="UniProtKB-UniPathway"/>
</dbReference>
<keyword evidence="4 18" id="KW-0963">Cytoplasm</keyword>
<feature type="domain" description="MobA-like NTP transferase" evidence="20">
    <location>
        <begin position="10"/>
        <end position="138"/>
    </location>
</feature>
<accession>A0A8J7CLS2</accession>
<feature type="region of interest" description="Linker" evidence="18">
    <location>
        <begin position="237"/>
        <end position="257"/>
    </location>
</feature>
<feature type="binding site" evidence="18">
    <location>
        <position position="430"/>
    </location>
    <ligand>
        <name>acetyl-CoA</name>
        <dbReference type="ChEBI" id="CHEBI:57288"/>
    </ligand>
</feature>
<reference evidence="22 23" key="1">
    <citation type="submission" date="2020-08" db="EMBL/GenBank/DDBJ databases">
        <title>Acidobacteriota in marine sediments use diverse sulfur dissimilation pathways.</title>
        <authorList>
            <person name="Wasmund K."/>
        </authorList>
    </citation>
    <scope>NUCLEOTIDE SEQUENCE [LARGE SCALE GENOMIC DNA]</scope>
    <source>
        <strain evidence="22">MAG AM4</strain>
    </source>
</reference>
<dbReference type="InterPro" id="IPR025877">
    <property type="entry name" value="MobA-like_NTP_Trfase"/>
</dbReference>
<comment type="function">
    <text evidence="17 18">Catalyzes the last two sequential reactions in the de novo biosynthetic pathway for UDP-N-acetylglucosamine (UDP-GlcNAc). The C-terminal domain catalyzes the transfer of acetyl group from acetyl coenzyme A to glucosamine-1-phosphate (GlcN-1-P) to produce N-acetylglucosamine-1-phosphate (GlcNAc-1-P), which is converted into UDP-GlcNAc by the transfer of uridine 5-monophosphate (from uridine 5-triphosphate), a reaction catalyzed by the N-terminal domain.</text>
</comment>
<feature type="domain" description="Mannose-1-phosphate guanyltransferase C-terminal" evidence="21">
    <location>
        <begin position="268"/>
        <end position="340"/>
    </location>
</feature>
<evidence type="ECO:0000256" key="6">
    <source>
        <dbReference type="ARBA" id="ARBA00022695"/>
    </source>
</evidence>
<dbReference type="SUPFAM" id="SSF51161">
    <property type="entry name" value="Trimeric LpxA-like enzymes"/>
    <property type="match status" value="1"/>
</dbReference>
<dbReference type="PANTHER" id="PTHR43584">
    <property type="entry name" value="NUCLEOTIDYL TRANSFERASE"/>
    <property type="match status" value="1"/>
</dbReference>
<evidence type="ECO:0000313" key="22">
    <source>
        <dbReference type="EMBL" id="MBD3868488.1"/>
    </source>
</evidence>
<evidence type="ECO:0000256" key="3">
    <source>
        <dbReference type="ARBA" id="ARBA00007947"/>
    </source>
</evidence>
<evidence type="ECO:0000256" key="10">
    <source>
        <dbReference type="ARBA" id="ARBA00022960"/>
    </source>
</evidence>
<dbReference type="Pfam" id="PF00132">
    <property type="entry name" value="Hexapep"/>
    <property type="match status" value="1"/>
</dbReference>
<dbReference type="InterPro" id="IPR050065">
    <property type="entry name" value="GlmU-like"/>
</dbReference>
<dbReference type="AlphaFoldDB" id="A0A8J7CLS2"/>
<dbReference type="GO" id="GO:0008360">
    <property type="term" value="P:regulation of cell shape"/>
    <property type="evidence" value="ECO:0007669"/>
    <property type="project" value="UniProtKB-KW"/>
</dbReference>
<dbReference type="GO" id="GO:0016020">
    <property type="term" value="C:membrane"/>
    <property type="evidence" value="ECO:0007669"/>
    <property type="project" value="GOC"/>
</dbReference>
<feature type="binding site" evidence="18">
    <location>
        <begin position="83"/>
        <end position="84"/>
    </location>
    <ligand>
        <name>UDP-N-acetyl-alpha-D-glucosamine</name>
        <dbReference type="ChEBI" id="CHEBI:57705"/>
    </ligand>
</feature>
<feature type="binding site" evidence="18">
    <location>
        <position position="373"/>
    </location>
    <ligand>
        <name>UDP-N-acetyl-alpha-D-glucosamine</name>
        <dbReference type="ChEBI" id="CHEBI:57705"/>
    </ligand>
</feature>
<keyword evidence="10 18" id="KW-0133">Cell shape</keyword>
<dbReference type="GO" id="GO:0009252">
    <property type="term" value="P:peptidoglycan biosynthetic process"/>
    <property type="evidence" value="ECO:0007669"/>
    <property type="project" value="UniProtKB-UniRule"/>
</dbReference>
<feature type="binding site" evidence="18">
    <location>
        <begin position="393"/>
        <end position="394"/>
    </location>
    <ligand>
        <name>acetyl-CoA</name>
        <dbReference type="ChEBI" id="CHEBI:57288"/>
    </ligand>
</feature>
<dbReference type="SUPFAM" id="SSF53448">
    <property type="entry name" value="Nucleotide-diphospho-sugar transferases"/>
    <property type="match status" value="1"/>
</dbReference>
<dbReference type="GO" id="GO:0003977">
    <property type="term" value="F:UDP-N-acetylglucosamine diphosphorylase activity"/>
    <property type="evidence" value="ECO:0007669"/>
    <property type="project" value="UniProtKB-UniRule"/>
</dbReference>
<evidence type="ECO:0000256" key="17">
    <source>
        <dbReference type="ARBA" id="ARBA00049628"/>
    </source>
</evidence>
<evidence type="ECO:0000256" key="5">
    <source>
        <dbReference type="ARBA" id="ARBA00022679"/>
    </source>
</evidence>
<feature type="region of interest" description="Disordered" evidence="19">
    <location>
        <begin position="453"/>
        <end position="477"/>
    </location>
</feature>
<feature type="binding site" evidence="18">
    <location>
        <position position="161"/>
    </location>
    <ligand>
        <name>UDP-N-acetyl-alpha-D-glucosamine</name>
        <dbReference type="ChEBI" id="CHEBI:57705"/>
    </ligand>
</feature>
<evidence type="ECO:0000256" key="19">
    <source>
        <dbReference type="SAM" id="MobiDB-lite"/>
    </source>
</evidence>
<feature type="binding site" evidence="18">
    <location>
        <position position="146"/>
    </location>
    <ligand>
        <name>UDP-N-acetyl-alpha-D-glucosamine</name>
        <dbReference type="ChEBI" id="CHEBI:57705"/>
    </ligand>
</feature>
<feature type="binding site" evidence="18">
    <location>
        <position position="412"/>
    </location>
    <ligand>
        <name>acetyl-CoA</name>
        <dbReference type="ChEBI" id="CHEBI:57288"/>
    </ligand>
</feature>
<evidence type="ECO:0000256" key="18">
    <source>
        <dbReference type="HAMAP-Rule" id="MF_01631"/>
    </source>
</evidence>
<evidence type="ECO:0000256" key="7">
    <source>
        <dbReference type="ARBA" id="ARBA00022723"/>
    </source>
</evidence>
<keyword evidence="14 18" id="KW-0961">Cell wall biogenesis/degradation</keyword>
<feature type="binding site" evidence="18">
    <location>
        <position position="234"/>
    </location>
    <ligand>
        <name>UDP-N-acetyl-alpha-D-glucosamine</name>
        <dbReference type="ChEBI" id="CHEBI:57705"/>
    </ligand>
</feature>
<sequence>MAPPREPVSAIILAAGMGTRMKSRRIKLLHEVAGRPMVAHVMDCALALRPRQMITVVGHQADAVQAALVGVPTDFVLQKNQRGTGHAVIKAVEELKLRSRGQLLILNGDLPTLRPATLRSLLSRHRRSGAALTVLTARLPDAAGYGRIIRGEHGGIQGIVEDRDATSEQRRIREINVGIYCADPARLLPALAKIRPNNAQREYYLTDAVHRLIRMGEKVVAVCHNDSEEVLGVNSRTELAQATRTVYNRKNDALQQAGVTVLDPARTWVDPRAKIGKDTVLYPDVLLEGPVVLGEGCTVRSGSRIADSRLGSGVMVKDHSVITESQIGDDVQVGPFAHLRPGTRLDNSVKVGNFVEVKKSRLREGVKASHLSYLGDADIGENSNIGAGTITCNYDGVDKHQTILGKNVFIGSDSQLVAPVKLGDDAYVGAGSTITKDVPAGALAVGRGRQFNKEGWAKKKAGKKKSGPKGGASPSKK</sequence>
<name>A0A8J7CLS2_9BACT</name>
<feature type="binding site" evidence="18">
    <location>
        <position position="447"/>
    </location>
    <ligand>
        <name>acetyl-CoA</name>
        <dbReference type="ChEBI" id="CHEBI:57288"/>
    </ligand>
</feature>
<comment type="subcellular location">
    <subcellularLocation>
        <location evidence="1 18">Cytoplasm</location>
    </subcellularLocation>
</comment>
<feature type="binding site" evidence="18">
    <location>
        <position position="340"/>
    </location>
    <ligand>
        <name>UDP-N-acetyl-alpha-D-glucosamine</name>
        <dbReference type="ChEBI" id="CHEBI:57705"/>
    </ligand>
</feature>
<evidence type="ECO:0000256" key="1">
    <source>
        <dbReference type="ARBA" id="ARBA00004496"/>
    </source>
</evidence>
<keyword evidence="12 18" id="KW-0511">Multifunctional enzyme</keyword>
<protein>
    <recommendedName>
        <fullName evidence="18">Bifunctional protein GlmU</fullName>
    </recommendedName>
    <domain>
        <recommendedName>
            <fullName evidence="18">UDP-N-acetylglucosamine pyrophosphorylase</fullName>
            <ecNumber evidence="18">2.7.7.23</ecNumber>
        </recommendedName>
        <alternativeName>
            <fullName evidence="18">N-acetylglucosamine-1-phosphate uridyltransferase</fullName>
        </alternativeName>
    </domain>
    <domain>
        <recommendedName>
            <fullName evidence="18">Glucosamine-1-phosphate N-acetyltransferase</fullName>
            <ecNumber evidence="18">2.3.1.157</ecNumber>
        </recommendedName>
    </domain>
</protein>
<gene>
    <name evidence="18 22" type="primary">glmU</name>
    <name evidence="22" type="ORF">IFK94_10230</name>
</gene>
<dbReference type="HAMAP" id="MF_01631">
    <property type="entry name" value="GlmU"/>
    <property type="match status" value="1"/>
</dbReference>
<feature type="binding site" evidence="18">
    <location>
        <position position="384"/>
    </location>
    <ligand>
        <name>UDP-N-acetyl-alpha-D-glucosamine</name>
        <dbReference type="ChEBI" id="CHEBI:57705"/>
    </ligand>
</feature>
<evidence type="ECO:0000256" key="8">
    <source>
        <dbReference type="ARBA" id="ARBA00022737"/>
    </source>
</evidence>
<keyword evidence="11 18" id="KW-0573">Peptidoglycan synthesis</keyword>
<dbReference type="GO" id="GO:0000287">
    <property type="term" value="F:magnesium ion binding"/>
    <property type="evidence" value="ECO:0007669"/>
    <property type="project" value="UniProtKB-UniRule"/>
</dbReference>
<dbReference type="Pfam" id="PF12804">
    <property type="entry name" value="NTP_transf_3"/>
    <property type="match status" value="1"/>
</dbReference>
<dbReference type="UniPathway" id="UPA00113">
    <property type="reaction ID" value="UER00532"/>
</dbReference>
<feature type="binding site" evidence="18">
    <location>
        <position position="358"/>
    </location>
    <ligand>
        <name>UDP-N-acetyl-alpha-D-glucosamine</name>
        <dbReference type="ChEBI" id="CHEBI:57705"/>
    </ligand>
</feature>
<evidence type="ECO:0000256" key="2">
    <source>
        <dbReference type="ARBA" id="ARBA00007707"/>
    </source>
</evidence>
<comment type="similarity">
    <text evidence="3 18">In the N-terminal section; belongs to the N-acetylglucosamine-1-phosphate uridyltransferase family.</text>
</comment>
<feature type="binding site" evidence="18">
    <location>
        <position position="387"/>
    </location>
    <ligand>
        <name>acetyl-CoA</name>
        <dbReference type="ChEBI" id="CHEBI:57288"/>
    </ligand>
</feature>
<proteinExistence type="inferred from homology"/>
<comment type="subunit">
    <text evidence="18">Homotrimer.</text>
</comment>
<dbReference type="Proteomes" id="UP000648239">
    <property type="component" value="Unassembled WGS sequence"/>
</dbReference>
<dbReference type="NCBIfam" id="NF010934">
    <property type="entry name" value="PRK14354.1"/>
    <property type="match status" value="1"/>
</dbReference>
<evidence type="ECO:0000256" key="9">
    <source>
        <dbReference type="ARBA" id="ARBA00022842"/>
    </source>
</evidence>
<feature type="binding site" evidence="18">
    <location>
        <position position="234"/>
    </location>
    <ligand>
        <name>Mg(2+)</name>
        <dbReference type="ChEBI" id="CHEBI:18420"/>
    </ligand>
</feature>
<evidence type="ECO:0000256" key="15">
    <source>
        <dbReference type="ARBA" id="ARBA00048247"/>
    </source>
</evidence>
<dbReference type="CDD" id="cd02540">
    <property type="entry name" value="GT2_GlmU_N_bac"/>
    <property type="match status" value="1"/>
</dbReference>
<feature type="region of interest" description="N-acetyltransferase" evidence="18">
    <location>
        <begin position="258"/>
        <end position="477"/>
    </location>
</feature>
<keyword evidence="13 18" id="KW-0012">Acyltransferase</keyword>
<dbReference type="GO" id="GO:0071555">
    <property type="term" value="P:cell wall organization"/>
    <property type="evidence" value="ECO:0007669"/>
    <property type="project" value="UniProtKB-KW"/>
</dbReference>
<comment type="caution">
    <text evidence="22">The sequence shown here is derived from an EMBL/GenBank/DDBJ whole genome shotgun (WGS) entry which is preliminary data.</text>
</comment>
<dbReference type="EC" id="2.7.7.23" evidence="18"/>
<dbReference type="PANTHER" id="PTHR43584:SF3">
    <property type="entry name" value="BIFUNCTIONAL PROTEIN GLMU"/>
    <property type="match status" value="1"/>
</dbReference>
<dbReference type="InterPro" id="IPR011004">
    <property type="entry name" value="Trimer_LpxA-like_sf"/>
</dbReference>
<comment type="similarity">
    <text evidence="2 18">In the C-terminal section; belongs to the transferase hexapeptide repeat family.</text>
</comment>
<evidence type="ECO:0000256" key="4">
    <source>
        <dbReference type="ARBA" id="ARBA00022490"/>
    </source>
</evidence>
<feature type="binding site" evidence="18">
    <location>
        <begin position="13"/>
        <end position="16"/>
    </location>
    <ligand>
        <name>UDP-N-acetyl-alpha-D-glucosamine</name>
        <dbReference type="ChEBI" id="CHEBI:57705"/>
    </ligand>
</feature>
<evidence type="ECO:0000313" key="23">
    <source>
        <dbReference type="Proteomes" id="UP000648239"/>
    </source>
</evidence>
<evidence type="ECO:0000256" key="14">
    <source>
        <dbReference type="ARBA" id="ARBA00023316"/>
    </source>
</evidence>
<comment type="pathway">
    <text evidence="18">Bacterial outer membrane biogenesis; LPS lipid A biosynthesis.</text>
</comment>
<dbReference type="InterPro" id="IPR038009">
    <property type="entry name" value="GlmU_C_LbH"/>
</dbReference>
<dbReference type="InterPro" id="IPR001451">
    <property type="entry name" value="Hexapep"/>
</dbReference>